<dbReference type="Proteomes" id="UP001234297">
    <property type="component" value="Chromosome 12"/>
</dbReference>
<proteinExistence type="predicted"/>
<reference evidence="1 2" key="1">
    <citation type="journal article" date="2022" name="Hortic Res">
        <title>A haplotype resolved chromosomal level avocado genome allows analysis of novel avocado genes.</title>
        <authorList>
            <person name="Nath O."/>
            <person name="Fletcher S.J."/>
            <person name="Hayward A."/>
            <person name="Shaw L.M."/>
            <person name="Masouleh A.K."/>
            <person name="Furtado A."/>
            <person name="Henry R.J."/>
            <person name="Mitter N."/>
        </authorList>
    </citation>
    <scope>NUCLEOTIDE SEQUENCE [LARGE SCALE GENOMIC DNA]</scope>
    <source>
        <strain evidence="2">cv. Hass</strain>
    </source>
</reference>
<dbReference type="EMBL" id="CM056820">
    <property type="protein sequence ID" value="KAJ8615078.1"/>
    <property type="molecule type" value="Genomic_DNA"/>
</dbReference>
<sequence>MRQPGPEAAPMTTCPRGRGHAPKGRRAHKTPLTRSPAEVRAMCLTLWQSGSEAEPVHPRQPVPKEEAIRQMDMGPTRHTHTTQQKKDPQSDPPHAIPRREGGEVLHRPSTLPNKTQ</sequence>
<evidence type="ECO:0000313" key="2">
    <source>
        <dbReference type="Proteomes" id="UP001234297"/>
    </source>
</evidence>
<name>A0ACC2K244_PERAE</name>
<keyword evidence="2" id="KW-1185">Reference proteome</keyword>
<comment type="caution">
    <text evidence="1">The sequence shown here is derived from an EMBL/GenBank/DDBJ whole genome shotgun (WGS) entry which is preliminary data.</text>
</comment>
<gene>
    <name evidence="1" type="ORF">MRB53_034450</name>
</gene>
<accession>A0ACC2K244</accession>
<protein>
    <submittedName>
        <fullName evidence="1">Uncharacterized protein</fullName>
    </submittedName>
</protein>
<organism evidence="1 2">
    <name type="scientific">Persea americana</name>
    <name type="common">Avocado</name>
    <dbReference type="NCBI Taxonomy" id="3435"/>
    <lineage>
        <taxon>Eukaryota</taxon>
        <taxon>Viridiplantae</taxon>
        <taxon>Streptophyta</taxon>
        <taxon>Embryophyta</taxon>
        <taxon>Tracheophyta</taxon>
        <taxon>Spermatophyta</taxon>
        <taxon>Magnoliopsida</taxon>
        <taxon>Magnoliidae</taxon>
        <taxon>Laurales</taxon>
        <taxon>Lauraceae</taxon>
        <taxon>Persea</taxon>
    </lineage>
</organism>
<evidence type="ECO:0000313" key="1">
    <source>
        <dbReference type="EMBL" id="KAJ8615078.1"/>
    </source>
</evidence>